<protein>
    <recommendedName>
        <fullName evidence="4">PKD domain-containing protein</fullName>
    </recommendedName>
</protein>
<feature type="region of interest" description="Disordered" evidence="2">
    <location>
        <begin position="287"/>
        <end position="317"/>
    </location>
</feature>
<evidence type="ECO:0000256" key="1">
    <source>
        <dbReference type="ARBA" id="ARBA00022729"/>
    </source>
</evidence>
<feature type="compositionally biased region" description="Basic and acidic residues" evidence="2">
    <location>
        <begin position="1086"/>
        <end position="1098"/>
    </location>
</feature>
<organism evidence="5 6">
    <name type="scientific">Solemya velum gill symbiont</name>
    <dbReference type="NCBI Taxonomy" id="2340"/>
    <lineage>
        <taxon>Bacteria</taxon>
        <taxon>Pseudomonadati</taxon>
        <taxon>Pseudomonadota</taxon>
        <taxon>Gammaproteobacteria</taxon>
        <taxon>sulfur-oxidizing symbionts</taxon>
    </lineage>
</organism>
<comment type="caution">
    <text evidence="5">The sequence shown here is derived from an EMBL/GenBank/DDBJ whole genome shotgun (WGS) entry which is preliminary data.</text>
</comment>
<dbReference type="Pfam" id="PF18911">
    <property type="entry name" value="PKD_4"/>
    <property type="match status" value="2"/>
</dbReference>
<dbReference type="InterPro" id="IPR000601">
    <property type="entry name" value="PKD_dom"/>
</dbReference>
<dbReference type="InterPro" id="IPR022409">
    <property type="entry name" value="PKD/Chitinase_dom"/>
</dbReference>
<feature type="region of interest" description="Disordered" evidence="2">
    <location>
        <begin position="94"/>
        <end position="136"/>
    </location>
</feature>
<name>A0A1T2DFP8_SOVGS</name>
<dbReference type="Proteomes" id="UP000190962">
    <property type="component" value="Unassembled WGS sequence"/>
</dbReference>
<evidence type="ECO:0000256" key="2">
    <source>
        <dbReference type="SAM" id="MobiDB-lite"/>
    </source>
</evidence>
<feature type="region of interest" description="Disordered" evidence="2">
    <location>
        <begin position="1061"/>
        <end position="1098"/>
    </location>
</feature>
<dbReference type="InterPro" id="IPR051829">
    <property type="entry name" value="Multiheme_Cytochr_ET"/>
</dbReference>
<evidence type="ECO:0000256" key="3">
    <source>
        <dbReference type="SAM" id="SignalP"/>
    </source>
</evidence>
<keyword evidence="1 3" id="KW-0732">Signal</keyword>
<gene>
    <name evidence="5" type="ORF">BOV88_12625</name>
</gene>
<dbReference type="SMART" id="SM00089">
    <property type="entry name" value="PKD"/>
    <property type="match status" value="2"/>
</dbReference>
<dbReference type="Gene3D" id="1.10.1130.10">
    <property type="entry name" value="Flavocytochrome C3, Chain A"/>
    <property type="match status" value="1"/>
</dbReference>
<dbReference type="CDD" id="cd00146">
    <property type="entry name" value="PKD"/>
    <property type="match status" value="2"/>
</dbReference>
<feature type="domain" description="PKD" evidence="4">
    <location>
        <begin position="216"/>
        <end position="298"/>
    </location>
</feature>
<dbReference type="PANTHER" id="PTHR35038">
    <property type="entry name" value="DISSIMILATORY SULFITE REDUCTASE SIRA"/>
    <property type="match status" value="1"/>
</dbReference>
<feature type="compositionally biased region" description="Acidic residues" evidence="2">
    <location>
        <begin position="1066"/>
        <end position="1085"/>
    </location>
</feature>
<dbReference type="AlphaFoldDB" id="A0A1T2DFP8"/>
<dbReference type="SUPFAM" id="SSF48695">
    <property type="entry name" value="Multiheme cytochromes"/>
    <property type="match status" value="2"/>
</dbReference>
<dbReference type="InterPro" id="IPR035986">
    <property type="entry name" value="PKD_dom_sf"/>
</dbReference>
<reference evidence="5 6" key="1">
    <citation type="submission" date="2016-11" db="EMBL/GenBank/DDBJ databases">
        <title>Mixed transmission modes and dynamic genome evolution in an obligate animal-bacterial symbiosis.</title>
        <authorList>
            <person name="Russell S.L."/>
            <person name="Corbett-Detig R.B."/>
            <person name="Cavanaugh C.M."/>
        </authorList>
    </citation>
    <scope>NUCLEOTIDE SEQUENCE [LARGE SCALE GENOMIC DNA]</scope>
    <source>
        <strain evidence="5">MA-KB16</strain>
    </source>
</reference>
<dbReference type="EMBL" id="MPNX01000028">
    <property type="protein sequence ID" value="OOY33932.1"/>
    <property type="molecule type" value="Genomic_DNA"/>
</dbReference>
<evidence type="ECO:0000259" key="4">
    <source>
        <dbReference type="PROSITE" id="PS50093"/>
    </source>
</evidence>
<feature type="signal peptide" evidence="3">
    <location>
        <begin position="1"/>
        <end position="28"/>
    </location>
</feature>
<dbReference type="SUPFAM" id="SSF49299">
    <property type="entry name" value="PKD domain"/>
    <property type="match status" value="2"/>
</dbReference>
<dbReference type="InterPro" id="IPR036280">
    <property type="entry name" value="Multihaem_cyt_sf"/>
</dbReference>
<proteinExistence type="predicted"/>
<evidence type="ECO:0000313" key="5">
    <source>
        <dbReference type="EMBL" id="OOY33932.1"/>
    </source>
</evidence>
<feature type="domain" description="PKD" evidence="4">
    <location>
        <begin position="127"/>
        <end position="213"/>
    </location>
</feature>
<dbReference type="Gene3D" id="2.60.40.10">
    <property type="entry name" value="Immunoglobulins"/>
    <property type="match status" value="2"/>
</dbReference>
<accession>A0A1T2DFP8</accession>
<sequence length="1098" mass="115502">MNKGTYRVLAVFSACVVLSTAAMQNAAAAFSINAAKWESGDQTLVVKGKKDRRRGINFYSAGSGDSIGSVRSSKKREYEVEFERLSVVPCRVRGVQSDGKTAERDVANAPDNCDGVAPPPPPEPNRAPEANANGSYNGTAGIAVNFSSKDSKDEDGTIVSYAWSFGDGTSSSDANPTHTYATPALYNVSLTVTDDDGATDTDNTTAEIIASTVNAAPIANANGPYSANTGDTVNFSSAGSSDNDGSITSYSWNFGDGNTSTSANPSHSYALAGTYSVSLTVVDNDGADNTDSTSAVIEDEVPPPPGGTPDVSINSTAVDSSGQNTTVVQEQPVVGNNNYSILAINDLGMHCGDLDTRISSILPPFQVLLAQVIQKGAEPTLNPAGIDLYYSAASNPNDPALGGPLEGVKDDGSTYKTNFWEDAVNKNAYDPFYPGGMGITPLASGGFPVTSDVGLPVPNAEHLYLGHDESVGSGDEGLSAVQHAMPGLIAPYSPGATGNAPQKVQEYAKHKPFFINFPFGYVAEDVDWYEAAGIPLAGYDDFGRANPYPLVRVEATNGSNTVSTLDTVLPISGEASCTNCHTDNTDYTSVHGIANRTSGPTDALTDAGLDVATSLDDPDSNMPIKVSLEYAADINILRLHDLKHGANYVAPSINDDETTVPAPCDITANSGEGDANCLANQALVQGKPVVCQVCHYTPALDLAQFGPLTGPEGSLANGRNQLSHKSNSNVMHGHHGQYDELFTPIPAPIQTDTGVITNQSERIIALEQNCYQCHPGKDAQCLRGAMFNGGMLCSDCHGGMEQVGSDFTNNVSPTNPGAFDLHGNFYTDPTQPRVPWANEPSCGSCHTGDAVDNLAGTANTLTNTVDTNGNTDGIRLRQAFLTGDVRATPIVPTNKRFAEPAIPADFNGFANPGVGNPKLYRVSTGHGGVMCEGCHGATHAEWPNENPNANDNVAAIQLQGHTGTITECSTCHGTAMNNEDTLGGPHGMHPVGDTGFAREGHVQMSKDNPDSCRTCHGQSGEGTVLSRVATDRVLQGKEDNEIHTMARGDVIGCGLCHENKLPELGSESESEPEPEPESVSSEEESSSWRDRLSRWFRR</sequence>
<dbReference type="InterPro" id="IPR013783">
    <property type="entry name" value="Ig-like_fold"/>
</dbReference>
<dbReference type="RefSeq" id="WP_230208784.1">
    <property type="nucleotide sequence ID" value="NZ_MPNX01000028.1"/>
</dbReference>
<evidence type="ECO:0000313" key="6">
    <source>
        <dbReference type="Proteomes" id="UP000190962"/>
    </source>
</evidence>
<dbReference type="PANTHER" id="PTHR35038:SF8">
    <property type="entry name" value="C-TYPE POLYHEME CYTOCHROME OMCC"/>
    <property type="match status" value="1"/>
</dbReference>
<dbReference type="PROSITE" id="PS50093">
    <property type="entry name" value="PKD"/>
    <property type="match status" value="2"/>
</dbReference>
<feature type="chain" id="PRO_5012662092" description="PKD domain-containing protein" evidence="3">
    <location>
        <begin position="29"/>
        <end position="1098"/>
    </location>
</feature>
<dbReference type="GO" id="GO:0016491">
    <property type="term" value="F:oxidoreductase activity"/>
    <property type="evidence" value="ECO:0007669"/>
    <property type="project" value="TreeGrafter"/>
</dbReference>